<dbReference type="InterPro" id="IPR010255">
    <property type="entry name" value="Haem_peroxidase_sf"/>
</dbReference>
<dbReference type="PRINTS" id="PR00457">
    <property type="entry name" value="ANPEROXIDASE"/>
</dbReference>
<gene>
    <name evidence="7" type="ORF">NLI96_g2921</name>
</gene>
<dbReference type="EMBL" id="JANAWD010000069">
    <property type="protein sequence ID" value="KAJ3488333.1"/>
    <property type="molecule type" value="Genomic_DNA"/>
</dbReference>
<evidence type="ECO:0008006" key="9">
    <source>
        <dbReference type="Google" id="ProtNLM"/>
    </source>
</evidence>
<dbReference type="Gene3D" id="1.10.630.10">
    <property type="entry name" value="Cytochrome P450"/>
    <property type="match status" value="1"/>
</dbReference>
<feature type="binding site" description="axial binding residue" evidence="6">
    <location>
        <position position="417"/>
    </location>
    <ligand>
        <name>heme b</name>
        <dbReference type="ChEBI" id="CHEBI:60344"/>
    </ligand>
    <ligandPart>
        <name>Fe</name>
        <dbReference type="ChEBI" id="CHEBI:18248"/>
    </ligandPart>
</feature>
<keyword evidence="2 6" id="KW-0479">Metal-binding</keyword>
<dbReference type="GO" id="GO:0006631">
    <property type="term" value="P:fatty acid metabolic process"/>
    <property type="evidence" value="ECO:0007669"/>
    <property type="project" value="UniProtKB-ARBA"/>
</dbReference>
<dbReference type="PANTHER" id="PTHR11903">
    <property type="entry name" value="PROSTAGLANDIN G/H SYNTHASE"/>
    <property type="match status" value="1"/>
</dbReference>
<dbReference type="AlphaFoldDB" id="A0AAD5V7T3"/>
<sequence>MTDSKIVAAADIAHLSSRPLPIAPDNRYDSQVRPVTEAANDTENHSSLYNAVNTIQNRLEHGPLVTDPRFISAVFNLLANPTSIDDRKGLFTNALALVGKLPAGSDLSAKLNDGLIGVLYNTLIHPPATYIGTDVPTAIQPVTINAAPAAAATATATGSSLPRMPFAFRSADGSGNNPLYPDMGKAGTSYARSVQNKHPIAPNTLPDSGEVFDALLKARDFLPHPGGNSSLTFAYASLVTHQLFRTDPRDFTKNNTSSYLDLSVLYGNSQQQQDLVRNKELGRGMLYPDAFAEDRLVFVPPASSALLVIFSRNHNYIADNLLKINERGRWSDPPPSDPVKRALQDEEIFQVARLVNCGHFMATIFGDYVAGFLGLGRDGVTWSMNPFDPIKTETGGVVGRGEGNHCSVEFNVLYRWHATTAEQDIKWTEDIFAEAFGTTNFASLGLKDFIPAVTKTFRDVDPNPRTRTFAGLKRGPDGRFSDDDLAGILQDATEKPAASYRARGTPGVLKIIEILGMEQARAWGVCTFNEFRKFLGLKVLESFEEWNPDPVIANAARKLYGHIDNLELYPGLQAEEIIPLGPGSGICCGYTMTRAILADAIALVRGDRFYTTDYTPANLTAWGFQDCARDFSNGAFGAALPKLLFRHLPRHYPGNSVYGLYPFFTPTVTKSNLTNLEKKGIIASISDYKFERPKALPIPKVVDTLAGIRYVFDDFNKFKTTYKDMKMLTEDYGFFLVFDEKVKHDTDRAQLLHALFPDQASITNYVTWYKTKTADLIKQYSYQIDGLPGNRVDVVRNVINVAAVHWAADYLCGIPLKNAANPKGVFTEQEVYDMLALLFTCVFINIQPEHGWALEHGAKKVGTIVNALIEKSIKEAAPSTTNPITGLVSKVSSIFWPAEEKLCYPFLSRLAQSGRPMRELVAQVIGLAVGSSVNYAQAVAQVVDFYLDDARSAERQKIIELAKRDDAASLELLKGYVREAQRLNPQFAGLLRVAVAADNIPLGNGKPPVSVQPGDIVFSSFRNAQLNPNDFPNPTTVDPTRPRTIYQNQGAGFHNCPGINFSEQTIPEIIKVIFRLKNIRRAPGRAGNMASFMLNQFGTDNKLYLTNTGMFSPWPGSLTIVYDQ</sequence>
<dbReference type="GO" id="GO:0004497">
    <property type="term" value="F:monooxygenase activity"/>
    <property type="evidence" value="ECO:0007669"/>
    <property type="project" value="InterPro"/>
</dbReference>
<dbReference type="PANTHER" id="PTHR11903:SF37">
    <property type="entry name" value="PSI-PRODUCING OXYGENASE A"/>
    <property type="match status" value="1"/>
</dbReference>
<evidence type="ECO:0000256" key="3">
    <source>
        <dbReference type="ARBA" id="ARBA00022964"/>
    </source>
</evidence>
<evidence type="ECO:0000313" key="7">
    <source>
        <dbReference type="EMBL" id="KAJ3488333.1"/>
    </source>
</evidence>
<comment type="caution">
    <text evidence="7">The sequence shown here is derived from an EMBL/GenBank/DDBJ whole genome shotgun (WGS) entry which is preliminary data.</text>
</comment>
<dbReference type="Proteomes" id="UP001212997">
    <property type="component" value="Unassembled WGS sequence"/>
</dbReference>
<dbReference type="InterPro" id="IPR036396">
    <property type="entry name" value="Cyt_P450_sf"/>
</dbReference>
<dbReference type="GO" id="GO:0004601">
    <property type="term" value="F:peroxidase activity"/>
    <property type="evidence" value="ECO:0007669"/>
    <property type="project" value="InterPro"/>
</dbReference>
<keyword evidence="3" id="KW-0223">Dioxygenase</keyword>
<dbReference type="GO" id="GO:0020037">
    <property type="term" value="F:heme binding"/>
    <property type="evidence" value="ECO:0007669"/>
    <property type="project" value="InterPro"/>
</dbReference>
<keyword evidence="4" id="KW-0560">Oxidoreductase</keyword>
<reference evidence="7" key="1">
    <citation type="submission" date="2022-07" db="EMBL/GenBank/DDBJ databases">
        <title>Genome Sequence of Physisporinus lineatus.</title>
        <authorList>
            <person name="Buettner E."/>
        </authorList>
    </citation>
    <scope>NUCLEOTIDE SEQUENCE</scope>
    <source>
        <strain evidence="7">VT162</strain>
    </source>
</reference>
<dbReference type="GO" id="GO:0016705">
    <property type="term" value="F:oxidoreductase activity, acting on paired donors, with incorporation or reduction of molecular oxygen"/>
    <property type="evidence" value="ECO:0007669"/>
    <property type="project" value="InterPro"/>
</dbReference>
<dbReference type="CDD" id="cd20612">
    <property type="entry name" value="CYP_LDS-like_C"/>
    <property type="match status" value="1"/>
</dbReference>
<dbReference type="CDD" id="cd09817">
    <property type="entry name" value="linoleate_diol_synthase_like"/>
    <property type="match status" value="1"/>
</dbReference>
<evidence type="ECO:0000256" key="1">
    <source>
        <dbReference type="ARBA" id="ARBA00022617"/>
    </source>
</evidence>
<dbReference type="GO" id="GO:0006979">
    <property type="term" value="P:response to oxidative stress"/>
    <property type="evidence" value="ECO:0007669"/>
    <property type="project" value="InterPro"/>
</dbReference>
<dbReference type="GO" id="GO:0051213">
    <property type="term" value="F:dioxygenase activity"/>
    <property type="evidence" value="ECO:0007669"/>
    <property type="project" value="UniProtKB-KW"/>
</dbReference>
<evidence type="ECO:0000256" key="4">
    <source>
        <dbReference type="ARBA" id="ARBA00023002"/>
    </source>
</evidence>
<dbReference type="InterPro" id="IPR034812">
    <property type="entry name" value="Ppo-like_N"/>
</dbReference>
<dbReference type="PROSITE" id="PS50292">
    <property type="entry name" value="PEROXIDASE_3"/>
    <property type="match status" value="1"/>
</dbReference>
<evidence type="ECO:0000313" key="8">
    <source>
        <dbReference type="Proteomes" id="UP001212997"/>
    </source>
</evidence>
<dbReference type="Gene3D" id="1.10.640.10">
    <property type="entry name" value="Haem peroxidase domain superfamily, animal type"/>
    <property type="match status" value="1"/>
</dbReference>
<keyword evidence="5 6" id="KW-0408">Iron</keyword>
<protein>
    <recommendedName>
        <fullName evidence="9">Heme peroxidase</fullName>
    </recommendedName>
</protein>
<dbReference type="SUPFAM" id="SSF48113">
    <property type="entry name" value="Heme-dependent peroxidases"/>
    <property type="match status" value="1"/>
</dbReference>
<dbReference type="SUPFAM" id="SSF48264">
    <property type="entry name" value="Cytochrome P450"/>
    <property type="match status" value="1"/>
</dbReference>
<dbReference type="InterPro" id="IPR050783">
    <property type="entry name" value="Oxylipin_biosynth_metab"/>
</dbReference>
<keyword evidence="1 6" id="KW-0349">Heme</keyword>
<evidence type="ECO:0000256" key="6">
    <source>
        <dbReference type="PIRSR" id="PIRSR619791-2"/>
    </source>
</evidence>
<proteinExistence type="predicted"/>
<dbReference type="GO" id="GO:0005506">
    <property type="term" value="F:iron ion binding"/>
    <property type="evidence" value="ECO:0007669"/>
    <property type="project" value="InterPro"/>
</dbReference>
<dbReference type="InterPro" id="IPR019791">
    <property type="entry name" value="Haem_peroxidase_animal"/>
</dbReference>
<evidence type="ECO:0000256" key="2">
    <source>
        <dbReference type="ARBA" id="ARBA00022723"/>
    </source>
</evidence>
<organism evidence="7 8">
    <name type="scientific">Meripilus lineatus</name>
    <dbReference type="NCBI Taxonomy" id="2056292"/>
    <lineage>
        <taxon>Eukaryota</taxon>
        <taxon>Fungi</taxon>
        <taxon>Dikarya</taxon>
        <taxon>Basidiomycota</taxon>
        <taxon>Agaricomycotina</taxon>
        <taxon>Agaricomycetes</taxon>
        <taxon>Polyporales</taxon>
        <taxon>Meripilaceae</taxon>
        <taxon>Meripilus</taxon>
    </lineage>
</organism>
<evidence type="ECO:0000256" key="5">
    <source>
        <dbReference type="ARBA" id="ARBA00023004"/>
    </source>
</evidence>
<keyword evidence="8" id="KW-1185">Reference proteome</keyword>
<dbReference type="Pfam" id="PF03098">
    <property type="entry name" value="An_peroxidase"/>
    <property type="match status" value="1"/>
</dbReference>
<accession>A0AAD5V7T3</accession>
<name>A0AAD5V7T3_9APHY</name>
<dbReference type="InterPro" id="IPR037120">
    <property type="entry name" value="Haem_peroxidase_sf_animal"/>
</dbReference>